<dbReference type="STRING" id="2074.BG845_01469"/>
<feature type="chain" id="PRO_5012372841" description="Lipoprotein LprG" evidence="1">
    <location>
        <begin position="30"/>
        <end position="234"/>
    </location>
</feature>
<keyword evidence="3" id="KW-1185">Reference proteome</keyword>
<evidence type="ECO:0000313" key="3">
    <source>
        <dbReference type="Proteomes" id="UP000194360"/>
    </source>
</evidence>
<keyword evidence="1" id="KW-0732">Signal</keyword>
<dbReference type="Gene3D" id="2.50.20.20">
    <property type="match status" value="1"/>
</dbReference>
<organism evidence="2 3">
    <name type="scientific">Pseudonocardia autotrophica</name>
    <name type="common">Amycolata autotrophica</name>
    <name type="synonym">Nocardia autotrophica</name>
    <dbReference type="NCBI Taxonomy" id="2074"/>
    <lineage>
        <taxon>Bacteria</taxon>
        <taxon>Bacillati</taxon>
        <taxon>Actinomycetota</taxon>
        <taxon>Actinomycetes</taxon>
        <taxon>Pseudonocardiales</taxon>
        <taxon>Pseudonocardiaceae</taxon>
        <taxon>Pseudonocardia</taxon>
    </lineage>
</organism>
<proteinExistence type="predicted"/>
<dbReference type="PROSITE" id="PS51257">
    <property type="entry name" value="PROKAR_LIPOPROTEIN"/>
    <property type="match status" value="1"/>
</dbReference>
<dbReference type="SUPFAM" id="SSF89392">
    <property type="entry name" value="Prokaryotic lipoproteins and lipoprotein localization factors"/>
    <property type="match status" value="1"/>
</dbReference>
<accession>A0A1Y2N613</accession>
<reference evidence="2 3" key="1">
    <citation type="submission" date="2016-09" db="EMBL/GenBank/DDBJ databases">
        <title>Pseudonocardia autotrophica DSM535, a candidate organism with high potential of specific P450 cytochromes.</title>
        <authorList>
            <person name="Grumaz C."/>
            <person name="Vainshtein Y."/>
            <person name="Kirstahler P."/>
            <person name="Sohn K."/>
        </authorList>
    </citation>
    <scope>NUCLEOTIDE SEQUENCE [LARGE SCALE GENOMIC DNA]</scope>
    <source>
        <strain evidence="2 3">DSM 535</strain>
    </source>
</reference>
<dbReference type="EMBL" id="MIGB01000005">
    <property type="protein sequence ID" value="OSY42547.1"/>
    <property type="molecule type" value="Genomic_DNA"/>
</dbReference>
<protein>
    <recommendedName>
        <fullName evidence="4">Lipoprotein LprG</fullName>
    </recommendedName>
</protein>
<dbReference type="InterPro" id="IPR029046">
    <property type="entry name" value="LolA/LolB/LppX"/>
</dbReference>
<comment type="caution">
    <text evidence="2">The sequence shown here is derived from an EMBL/GenBank/DDBJ whole genome shotgun (WGS) entry which is preliminary data.</text>
</comment>
<gene>
    <name evidence="2" type="ORF">BG845_01469</name>
</gene>
<sequence length="234" mass="23367">MIRGSRASLVVLGAVLAVLLAGCTGGDSAAGPDPSPTPQDVVTGAGTALVEAGTARVTVTLDGPTGPLSGGGPVRFDPFAADLTVALGTRGAHVRVLDDDAWLRLGGAEQWQRVSTDLLPIGALSGALHATSGLRDVTEQGPEDVNGVPAVRYAGTVDLTAARDAAPGSAEATRLDELAGLVSPNPGFGAWIGAPGTEQDGRLLQLRLEPAEAATGTVTLTFAEPGLPVDVTAP</sequence>
<feature type="signal peptide" evidence="1">
    <location>
        <begin position="1"/>
        <end position="29"/>
    </location>
</feature>
<evidence type="ECO:0000313" key="2">
    <source>
        <dbReference type="EMBL" id="OSY42547.1"/>
    </source>
</evidence>
<dbReference type="AlphaFoldDB" id="A0A1Y2N613"/>
<dbReference type="OrthoDB" id="3576195at2"/>
<dbReference type="RefSeq" id="WP_085911743.1">
    <property type="nucleotide sequence ID" value="NZ_AP018920.1"/>
</dbReference>
<evidence type="ECO:0000256" key="1">
    <source>
        <dbReference type="SAM" id="SignalP"/>
    </source>
</evidence>
<dbReference type="Proteomes" id="UP000194360">
    <property type="component" value="Unassembled WGS sequence"/>
</dbReference>
<name>A0A1Y2N613_PSEAH</name>
<evidence type="ECO:0008006" key="4">
    <source>
        <dbReference type="Google" id="ProtNLM"/>
    </source>
</evidence>